<feature type="non-terminal residue" evidence="1">
    <location>
        <position position="1"/>
    </location>
</feature>
<protein>
    <submittedName>
        <fullName evidence="1">Uncharacterized protein</fullName>
    </submittedName>
</protein>
<accession>X0YJA1</accession>
<comment type="caution">
    <text evidence="1">The sequence shown here is derived from an EMBL/GenBank/DDBJ whole genome shotgun (WGS) entry which is preliminary data.</text>
</comment>
<reference evidence="1" key="1">
    <citation type="journal article" date="2014" name="Front. Microbiol.">
        <title>High frequency of phylogenetically diverse reductive dehalogenase-homologous genes in deep subseafloor sedimentary metagenomes.</title>
        <authorList>
            <person name="Kawai M."/>
            <person name="Futagami T."/>
            <person name="Toyoda A."/>
            <person name="Takaki Y."/>
            <person name="Nishi S."/>
            <person name="Hori S."/>
            <person name="Arai W."/>
            <person name="Tsubouchi T."/>
            <person name="Morono Y."/>
            <person name="Uchiyama I."/>
            <person name="Ito T."/>
            <person name="Fujiyama A."/>
            <person name="Inagaki F."/>
            <person name="Takami H."/>
        </authorList>
    </citation>
    <scope>NUCLEOTIDE SEQUENCE</scope>
    <source>
        <strain evidence="1">Expedition CK06-06</strain>
    </source>
</reference>
<sequence length="199" mass="22117">SWSGADSIDEESGIVRGVKILGLESSNGRKYRKSALLDAKKLYEGMGVNLDHREDGKRRVSDGFGRTVNVEMREDGLYGDIEYLQSHPYSSQFVEAARRMPEQLGLSHSAFGEVKQDGDDTYVEAIHRVRSVDLVRYPASTKGLFESKQPLDEFSDEPGESAEAGSPRMHFRAAIMSILNDTSLSIDEVGRKIMTILKA</sequence>
<gene>
    <name evidence="1" type="ORF">S01H1_82057</name>
</gene>
<proteinExistence type="predicted"/>
<feature type="non-terminal residue" evidence="1">
    <location>
        <position position="199"/>
    </location>
</feature>
<dbReference type="EMBL" id="BARS01055597">
    <property type="protein sequence ID" value="GAG47207.1"/>
    <property type="molecule type" value="Genomic_DNA"/>
</dbReference>
<dbReference type="AlphaFoldDB" id="X0YJA1"/>
<name>X0YJA1_9ZZZZ</name>
<evidence type="ECO:0000313" key="1">
    <source>
        <dbReference type="EMBL" id="GAG47207.1"/>
    </source>
</evidence>
<organism evidence="1">
    <name type="scientific">marine sediment metagenome</name>
    <dbReference type="NCBI Taxonomy" id="412755"/>
    <lineage>
        <taxon>unclassified sequences</taxon>
        <taxon>metagenomes</taxon>
        <taxon>ecological metagenomes</taxon>
    </lineage>
</organism>